<evidence type="ECO:0000313" key="2">
    <source>
        <dbReference type="Proteomes" id="UP000321926"/>
    </source>
</evidence>
<gene>
    <name evidence="1" type="ORF">FVR03_21220</name>
</gene>
<sequence>MTSALEETIWVAMRTLEERRNMLLNMAQSEPHKSNRRWASIQEERAAEMKVHIERLRELLTKSALSDEENMGQNMNL</sequence>
<keyword evidence="2" id="KW-1185">Reference proteome</keyword>
<dbReference type="AlphaFoldDB" id="A0A5C8J0B6"/>
<dbReference type="OrthoDB" id="1524092at2"/>
<dbReference type="RefSeq" id="WP_147923781.1">
    <property type="nucleotide sequence ID" value="NZ_VRTY01000118.1"/>
</dbReference>
<name>A0A5C8J0B6_9BACT</name>
<evidence type="ECO:0000313" key="1">
    <source>
        <dbReference type="EMBL" id="TXK27246.1"/>
    </source>
</evidence>
<organism evidence="1 2">
    <name type="scientific">Pontibacter qinzhouensis</name>
    <dbReference type="NCBI Taxonomy" id="2603253"/>
    <lineage>
        <taxon>Bacteria</taxon>
        <taxon>Pseudomonadati</taxon>
        <taxon>Bacteroidota</taxon>
        <taxon>Cytophagia</taxon>
        <taxon>Cytophagales</taxon>
        <taxon>Hymenobacteraceae</taxon>
        <taxon>Pontibacter</taxon>
    </lineage>
</organism>
<accession>A0A5C8J0B6</accession>
<reference evidence="1 2" key="1">
    <citation type="submission" date="2019-08" db="EMBL/GenBank/DDBJ databases">
        <authorList>
            <person name="Shi S."/>
        </authorList>
    </citation>
    <scope>NUCLEOTIDE SEQUENCE [LARGE SCALE GENOMIC DNA]</scope>
    <source>
        <strain evidence="1 2">GY10130</strain>
    </source>
</reference>
<protein>
    <submittedName>
        <fullName evidence="1">Uncharacterized protein</fullName>
    </submittedName>
</protein>
<dbReference type="Proteomes" id="UP000321926">
    <property type="component" value="Unassembled WGS sequence"/>
</dbReference>
<proteinExistence type="predicted"/>
<dbReference type="EMBL" id="VRTY01000118">
    <property type="protein sequence ID" value="TXK27246.1"/>
    <property type="molecule type" value="Genomic_DNA"/>
</dbReference>
<comment type="caution">
    <text evidence="1">The sequence shown here is derived from an EMBL/GenBank/DDBJ whole genome shotgun (WGS) entry which is preliminary data.</text>
</comment>